<sequence>MNKKIAIISNVSGSLVSFRGELIKKWLDLGYEVYTLAPEYKSNHREKLSNWGAKAEKYDLNRSGMNPFKDLKSLINLANKIKEINPDYIFAYTIKPVVFSSLISKQIDLKGMYSLIPGLGYAFNGGGLKNKIVNKIAVLLYNISLKNNDKVFFQNPDDLNLFVDLNLIDQEKTVLVNGSGVDTEEYYNTEPQAEKISFLLMARLLKSKGIIEYIKAAEIMKNKYSEVEFKILGSPGNGPDAVDMDYVDQAAKKDIIDYPGRVNDVKSYIAQSSVYVLPSYYREGTPRSILEALSMGKPIITTDNPGCRETVVDGKNGFMIPIKDYKILADKMEYFIKNKEAIIEMGKESRILAEEKYDVHKVNQKIIENMDL</sequence>
<dbReference type="RefSeq" id="WP_089717475.1">
    <property type="nucleotide sequence ID" value="NZ_FNEH01000027.1"/>
</dbReference>
<gene>
    <name evidence="3" type="ORF">SAMN04515654_12719</name>
</gene>
<dbReference type="Proteomes" id="UP000198945">
    <property type="component" value="Unassembled WGS sequence"/>
</dbReference>
<dbReference type="CDD" id="cd03808">
    <property type="entry name" value="GT4_CapM-like"/>
    <property type="match status" value="1"/>
</dbReference>
<feature type="domain" description="Glycosyltransferase subfamily 4-like N-terminal" evidence="2">
    <location>
        <begin position="5"/>
        <end position="155"/>
    </location>
</feature>
<evidence type="ECO:0000313" key="3">
    <source>
        <dbReference type="EMBL" id="SDJ09233.1"/>
    </source>
</evidence>
<dbReference type="Pfam" id="PF00534">
    <property type="entry name" value="Glycos_transf_1"/>
    <property type="match status" value="1"/>
</dbReference>
<dbReference type="AlphaFoldDB" id="A0A1G8QX84"/>
<evidence type="ECO:0000259" key="2">
    <source>
        <dbReference type="Pfam" id="PF13477"/>
    </source>
</evidence>
<keyword evidence="3" id="KW-0808">Transferase</keyword>
<dbReference type="EMBL" id="FNEH01000027">
    <property type="protein sequence ID" value="SDJ09233.1"/>
    <property type="molecule type" value="Genomic_DNA"/>
</dbReference>
<evidence type="ECO:0000313" key="4">
    <source>
        <dbReference type="Proteomes" id="UP000198945"/>
    </source>
</evidence>
<dbReference type="Gene3D" id="3.40.50.2000">
    <property type="entry name" value="Glycogen Phosphorylase B"/>
    <property type="match status" value="2"/>
</dbReference>
<dbReference type="Pfam" id="PF13477">
    <property type="entry name" value="Glyco_trans_4_2"/>
    <property type="match status" value="1"/>
</dbReference>
<name>A0A1G8QX84_9FIRM</name>
<proteinExistence type="predicted"/>
<reference evidence="3 4" key="1">
    <citation type="submission" date="2016-10" db="EMBL/GenBank/DDBJ databases">
        <authorList>
            <person name="de Groot N.N."/>
        </authorList>
    </citation>
    <scope>NUCLEOTIDE SEQUENCE [LARGE SCALE GENOMIC DNA]</scope>
    <source>
        <strain evidence="3 4">WG7</strain>
    </source>
</reference>
<organism evidence="3 4">
    <name type="scientific">Halanaerobium congolense</name>
    <dbReference type="NCBI Taxonomy" id="54121"/>
    <lineage>
        <taxon>Bacteria</taxon>
        <taxon>Bacillati</taxon>
        <taxon>Bacillota</taxon>
        <taxon>Clostridia</taxon>
        <taxon>Halanaerobiales</taxon>
        <taxon>Halanaerobiaceae</taxon>
        <taxon>Halanaerobium</taxon>
    </lineage>
</organism>
<dbReference type="PANTHER" id="PTHR12526">
    <property type="entry name" value="GLYCOSYLTRANSFERASE"/>
    <property type="match status" value="1"/>
</dbReference>
<dbReference type="PANTHER" id="PTHR12526:SF638">
    <property type="entry name" value="SPORE COAT PROTEIN SA"/>
    <property type="match status" value="1"/>
</dbReference>
<dbReference type="InterPro" id="IPR028098">
    <property type="entry name" value="Glyco_trans_4-like_N"/>
</dbReference>
<dbReference type="InterPro" id="IPR001296">
    <property type="entry name" value="Glyco_trans_1"/>
</dbReference>
<feature type="domain" description="Glycosyl transferase family 1" evidence="1">
    <location>
        <begin position="193"/>
        <end position="348"/>
    </location>
</feature>
<protein>
    <submittedName>
        <fullName evidence="3">Glycosyltransferase involved in cell wall bisynthesis</fullName>
    </submittedName>
</protein>
<evidence type="ECO:0000259" key="1">
    <source>
        <dbReference type="Pfam" id="PF00534"/>
    </source>
</evidence>
<dbReference type="SUPFAM" id="SSF53756">
    <property type="entry name" value="UDP-Glycosyltransferase/glycogen phosphorylase"/>
    <property type="match status" value="1"/>
</dbReference>
<accession>A0A1G8QX84</accession>
<dbReference type="GO" id="GO:0016757">
    <property type="term" value="F:glycosyltransferase activity"/>
    <property type="evidence" value="ECO:0007669"/>
    <property type="project" value="InterPro"/>
</dbReference>